<dbReference type="OrthoDB" id="515079at2759"/>
<feature type="compositionally biased region" description="Gly residues" evidence="9">
    <location>
        <begin position="159"/>
        <end position="202"/>
    </location>
</feature>
<evidence type="ECO:0000256" key="3">
    <source>
        <dbReference type="ARBA" id="ARBA00022679"/>
    </source>
</evidence>
<keyword evidence="4" id="KW-0479">Metal-binding</keyword>
<accession>A0A836AZW8</accession>
<comment type="caution">
    <text evidence="11">The sequence shown here is derived from an EMBL/GenBank/DDBJ whole genome shotgun (WGS) entry which is preliminary data.</text>
</comment>
<evidence type="ECO:0000259" key="10">
    <source>
        <dbReference type="PROSITE" id="PS50089"/>
    </source>
</evidence>
<dbReference type="PANTHER" id="PTHR45931:SF3">
    <property type="entry name" value="RING ZINC FINGER-CONTAINING PROTEIN"/>
    <property type="match status" value="1"/>
</dbReference>
<dbReference type="Pfam" id="PF13639">
    <property type="entry name" value="zf-RING_2"/>
    <property type="match status" value="1"/>
</dbReference>
<evidence type="ECO:0000256" key="6">
    <source>
        <dbReference type="ARBA" id="ARBA00022786"/>
    </source>
</evidence>
<evidence type="ECO:0000313" key="12">
    <source>
        <dbReference type="Proteomes" id="UP000650467"/>
    </source>
</evidence>
<dbReference type="EC" id="2.3.2.27" evidence="2"/>
<dbReference type="GO" id="GO:0005634">
    <property type="term" value="C:nucleus"/>
    <property type="evidence" value="ECO:0007669"/>
    <property type="project" value="TreeGrafter"/>
</dbReference>
<dbReference type="InterPro" id="IPR051834">
    <property type="entry name" value="RING_finger_E3_ligase"/>
</dbReference>
<dbReference type="GO" id="GO:0008270">
    <property type="term" value="F:zinc ion binding"/>
    <property type="evidence" value="ECO:0007669"/>
    <property type="project" value="UniProtKB-KW"/>
</dbReference>
<dbReference type="InterPro" id="IPR001841">
    <property type="entry name" value="Znf_RING"/>
</dbReference>
<keyword evidence="3" id="KW-0808">Transferase</keyword>
<evidence type="ECO:0000256" key="4">
    <source>
        <dbReference type="ARBA" id="ARBA00022723"/>
    </source>
</evidence>
<evidence type="ECO:0000256" key="1">
    <source>
        <dbReference type="ARBA" id="ARBA00000900"/>
    </source>
</evidence>
<dbReference type="CDD" id="cd16667">
    <property type="entry name" value="RING-H2_RNF126-like"/>
    <property type="match status" value="1"/>
</dbReference>
<keyword evidence="6" id="KW-0833">Ubl conjugation pathway</keyword>
<evidence type="ECO:0000256" key="2">
    <source>
        <dbReference type="ARBA" id="ARBA00012483"/>
    </source>
</evidence>
<dbReference type="FunFam" id="3.30.40.10:FF:000127">
    <property type="entry name" value="E3 ubiquitin-protein ligase RNF181"/>
    <property type="match status" value="1"/>
</dbReference>
<keyword evidence="12" id="KW-1185">Reference proteome</keyword>
<gene>
    <name evidence="11" type="ORF">HXX76_001951</name>
</gene>
<keyword evidence="7" id="KW-0862">Zinc</keyword>
<sequence>MWKESAAVLRLFEARSAQKPETLGDTGAAVQKYLGEAEAFLTQHDVEMPDVAISQEAFAAAALANVPLEDIMLGIGAGARQGIDAHYDDTGPILDDEDRRRRIEGSAGASTAPVAAAAAAAAAAATAATAAAAPPAATATATATGASTGTADGTTPGTTGAGTGTEDGQAQGQGQGQGGEGAAAGGEADGGAAGGEGAGGAAGPRTRSQQRADMQAAILEGIQAVYSGMSAIARGTEVIERELDAVLAALQSRNAAAAAASSRPPASRRVVASLPRIKLDEETLENIGRDSQCSVCTETLAAGDEVQLLPCKHAYHPDCLKPWLEQNNSCPLCRKELPTDDARYEAKKEREAEEAAERAGAANALSHNEFAYI</sequence>
<evidence type="ECO:0000256" key="5">
    <source>
        <dbReference type="ARBA" id="ARBA00022771"/>
    </source>
</evidence>
<dbReference type="SMART" id="SM00184">
    <property type="entry name" value="RING"/>
    <property type="match status" value="1"/>
</dbReference>
<feature type="region of interest" description="Disordered" evidence="9">
    <location>
        <begin position="142"/>
        <end position="212"/>
    </location>
</feature>
<feature type="compositionally biased region" description="Low complexity" evidence="9">
    <location>
        <begin position="142"/>
        <end position="158"/>
    </location>
</feature>
<protein>
    <recommendedName>
        <fullName evidence="2">RING-type E3 ubiquitin transferase</fullName>
        <ecNumber evidence="2">2.3.2.27</ecNumber>
    </recommendedName>
</protein>
<feature type="domain" description="RING-type" evidence="10">
    <location>
        <begin position="293"/>
        <end position="334"/>
    </location>
</feature>
<proteinExistence type="predicted"/>
<dbReference type="SUPFAM" id="SSF57850">
    <property type="entry name" value="RING/U-box"/>
    <property type="match status" value="1"/>
</dbReference>
<evidence type="ECO:0000256" key="7">
    <source>
        <dbReference type="ARBA" id="ARBA00022833"/>
    </source>
</evidence>
<dbReference type="GO" id="GO:0006511">
    <property type="term" value="P:ubiquitin-dependent protein catabolic process"/>
    <property type="evidence" value="ECO:0007669"/>
    <property type="project" value="TreeGrafter"/>
</dbReference>
<dbReference type="PANTHER" id="PTHR45931">
    <property type="entry name" value="SI:CH211-59O9.10"/>
    <property type="match status" value="1"/>
</dbReference>
<comment type="catalytic activity">
    <reaction evidence="1">
        <text>S-ubiquitinyl-[E2 ubiquitin-conjugating enzyme]-L-cysteine + [acceptor protein]-L-lysine = [E2 ubiquitin-conjugating enzyme]-L-cysteine + N(6)-ubiquitinyl-[acceptor protein]-L-lysine.</text>
        <dbReference type="EC" id="2.3.2.27"/>
    </reaction>
</comment>
<evidence type="ECO:0000313" key="11">
    <source>
        <dbReference type="EMBL" id="KAG2443600.1"/>
    </source>
</evidence>
<evidence type="ECO:0000256" key="8">
    <source>
        <dbReference type="PROSITE-ProRule" id="PRU00175"/>
    </source>
</evidence>
<dbReference type="EMBL" id="JAEHOC010000003">
    <property type="protein sequence ID" value="KAG2443600.1"/>
    <property type="molecule type" value="Genomic_DNA"/>
</dbReference>
<dbReference type="AlphaFoldDB" id="A0A836AZW8"/>
<keyword evidence="5 8" id="KW-0863">Zinc-finger</keyword>
<dbReference type="Gene3D" id="3.30.40.10">
    <property type="entry name" value="Zinc/RING finger domain, C3HC4 (zinc finger)"/>
    <property type="match status" value="1"/>
</dbReference>
<dbReference type="Proteomes" id="UP000650467">
    <property type="component" value="Unassembled WGS sequence"/>
</dbReference>
<evidence type="ECO:0000256" key="9">
    <source>
        <dbReference type="SAM" id="MobiDB-lite"/>
    </source>
</evidence>
<dbReference type="GO" id="GO:0061630">
    <property type="term" value="F:ubiquitin protein ligase activity"/>
    <property type="evidence" value="ECO:0007669"/>
    <property type="project" value="UniProtKB-EC"/>
</dbReference>
<dbReference type="InterPro" id="IPR013083">
    <property type="entry name" value="Znf_RING/FYVE/PHD"/>
</dbReference>
<organism evidence="11 12">
    <name type="scientific">Chlamydomonas incerta</name>
    <dbReference type="NCBI Taxonomy" id="51695"/>
    <lineage>
        <taxon>Eukaryota</taxon>
        <taxon>Viridiplantae</taxon>
        <taxon>Chlorophyta</taxon>
        <taxon>core chlorophytes</taxon>
        <taxon>Chlorophyceae</taxon>
        <taxon>CS clade</taxon>
        <taxon>Chlamydomonadales</taxon>
        <taxon>Chlamydomonadaceae</taxon>
        <taxon>Chlamydomonas</taxon>
    </lineage>
</organism>
<dbReference type="PROSITE" id="PS50089">
    <property type="entry name" value="ZF_RING_2"/>
    <property type="match status" value="1"/>
</dbReference>
<dbReference type="GO" id="GO:0016567">
    <property type="term" value="P:protein ubiquitination"/>
    <property type="evidence" value="ECO:0007669"/>
    <property type="project" value="UniProtKB-ARBA"/>
</dbReference>
<name>A0A836AZW8_CHLIN</name>
<reference evidence="11" key="1">
    <citation type="journal article" date="2020" name="bioRxiv">
        <title>Comparative genomics of Chlamydomonas.</title>
        <authorList>
            <person name="Craig R.J."/>
            <person name="Hasan A.R."/>
            <person name="Ness R.W."/>
            <person name="Keightley P.D."/>
        </authorList>
    </citation>
    <scope>NUCLEOTIDE SEQUENCE</scope>
    <source>
        <strain evidence="11">SAG 7.73</strain>
    </source>
</reference>